<dbReference type="RefSeq" id="WP_273668734.1">
    <property type="nucleotide sequence ID" value="NZ_JAQQXR010000001.1"/>
</dbReference>
<dbReference type="EMBL" id="JAQQXR010000001">
    <property type="protein sequence ID" value="MDC8756106.1"/>
    <property type="molecule type" value="Genomic_DNA"/>
</dbReference>
<dbReference type="SUPFAM" id="SSF52540">
    <property type="entry name" value="P-loop containing nucleoside triphosphate hydrolases"/>
    <property type="match status" value="1"/>
</dbReference>
<gene>
    <name evidence="1" type="ORF">OIK44_00725</name>
</gene>
<keyword evidence="2" id="KW-1185">Reference proteome</keyword>
<dbReference type="Proteomes" id="UP001221208">
    <property type="component" value="Unassembled WGS sequence"/>
</dbReference>
<evidence type="ECO:0008006" key="3">
    <source>
        <dbReference type="Google" id="ProtNLM"/>
    </source>
</evidence>
<name>A0ABT5JTN1_9BURK</name>
<sequence length="411" mass="44986">MNELIAAVNRIRNVRHSSLGTQVRHVVVILGNSRSGSSLLKSVLAAHPDLASLDGEIDPLLALTGNGFGYNADSDAIGALANPGAVADNVFDELSLPAAGCPSLEAQKKRWENRLLLQFPALFSAAAGHGSMLRAIEQALDDAEAGAVRDEGRVQAGVLARVYREQPWRLEYYDGRRAGGGAGFDESLKIEEPPFVLPRLYRRPFGARDAQDKMLLFKAPSDVYRIGMYEQIFPHARIHYLHLSRGYAQSVNGLMDGWLSPVGFFSHDMGRRGQQLAIGGYSDVVPFGKHWWKFDLPPNWRDFTAAALHEVCLNQWLSAHRAVLASGVAALRLSFEDFLAAPGAFLDSITAHLGIAPMAPPAALPVLMATDTPRPMRWKKREALMLALGERPEVRAMMASLGYAMQPAGWR</sequence>
<protein>
    <recommendedName>
        <fullName evidence="3">Sulfotransferase family protein</fullName>
    </recommendedName>
</protein>
<accession>A0ABT5JTN1</accession>
<reference evidence="1 2" key="1">
    <citation type="submission" date="2022-10" db="EMBL/GenBank/DDBJ databases">
        <title>Janthinobacterium sp. hw3 Genome sequencing.</title>
        <authorList>
            <person name="Park S."/>
        </authorList>
    </citation>
    <scope>NUCLEOTIDE SEQUENCE [LARGE SCALE GENOMIC DNA]</scope>
    <source>
        <strain evidence="2">hw3</strain>
    </source>
</reference>
<proteinExistence type="predicted"/>
<evidence type="ECO:0000313" key="2">
    <source>
        <dbReference type="Proteomes" id="UP001221208"/>
    </source>
</evidence>
<dbReference type="Gene3D" id="3.40.50.300">
    <property type="entry name" value="P-loop containing nucleotide triphosphate hydrolases"/>
    <property type="match status" value="1"/>
</dbReference>
<organism evidence="1 2">
    <name type="scientific">Janthinobacterium fluminis</name>
    <dbReference type="NCBI Taxonomy" id="2987524"/>
    <lineage>
        <taxon>Bacteria</taxon>
        <taxon>Pseudomonadati</taxon>
        <taxon>Pseudomonadota</taxon>
        <taxon>Betaproteobacteria</taxon>
        <taxon>Burkholderiales</taxon>
        <taxon>Oxalobacteraceae</taxon>
        <taxon>Janthinobacterium</taxon>
    </lineage>
</organism>
<comment type="caution">
    <text evidence="1">The sequence shown here is derived from an EMBL/GenBank/DDBJ whole genome shotgun (WGS) entry which is preliminary data.</text>
</comment>
<dbReference type="InterPro" id="IPR027417">
    <property type="entry name" value="P-loop_NTPase"/>
</dbReference>
<evidence type="ECO:0000313" key="1">
    <source>
        <dbReference type="EMBL" id="MDC8756106.1"/>
    </source>
</evidence>